<evidence type="ECO:0000256" key="1">
    <source>
        <dbReference type="ARBA" id="ARBA00023157"/>
    </source>
</evidence>
<dbReference type="AlphaFoldDB" id="A0A3Q2QYQ5"/>
<dbReference type="STRING" id="8078.ENSFHEP00000033211"/>
<dbReference type="PROSITE" id="PS00615">
    <property type="entry name" value="C_TYPE_LECTIN_1"/>
    <property type="match status" value="1"/>
</dbReference>
<keyword evidence="1" id="KW-1015">Disulfide bond</keyword>
<dbReference type="PANTHER" id="PTHR45784:SF3">
    <property type="entry name" value="C-TYPE LECTIN DOMAIN FAMILY 4 MEMBER K-LIKE-RELATED"/>
    <property type="match status" value="1"/>
</dbReference>
<sequence length="167" mass="19281">MARILFAVLFLTGQTFSVNICNDKYVMFSRVFDYHFVDQPLTWTEAQTYCRQRYVDLATIQNSEEIAQLLNTLSSFGHASEVWVGLFYEINWAWSDGFSGSGADYRSWKTSYNEPNFASASQFCVCSDSNGKWWDDFCGNHYPFLCENGFTQSEAEMVVFKTLRNVC</sequence>
<dbReference type="Proteomes" id="UP000265000">
    <property type="component" value="Unplaced"/>
</dbReference>
<dbReference type="Gene3D" id="3.10.100.10">
    <property type="entry name" value="Mannose-Binding Protein A, subunit A"/>
    <property type="match status" value="1"/>
</dbReference>
<feature type="domain" description="C-type lectin" evidence="3">
    <location>
        <begin position="34"/>
        <end position="147"/>
    </location>
</feature>
<protein>
    <recommendedName>
        <fullName evidence="3">C-type lectin domain-containing protein</fullName>
    </recommendedName>
</protein>
<proteinExistence type="predicted"/>
<name>A0A3Q2QYQ5_FUNHE</name>
<accession>A0A3Q2QYQ5</accession>
<dbReference type="InterPro" id="IPR016186">
    <property type="entry name" value="C-type_lectin-like/link_sf"/>
</dbReference>
<dbReference type="Pfam" id="PF00059">
    <property type="entry name" value="Lectin_C"/>
    <property type="match status" value="1"/>
</dbReference>
<evidence type="ECO:0000256" key="2">
    <source>
        <dbReference type="SAM" id="SignalP"/>
    </source>
</evidence>
<dbReference type="SUPFAM" id="SSF56436">
    <property type="entry name" value="C-type lectin-like"/>
    <property type="match status" value="1"/>
</dbReference>
<dbReference type="Ensembl" id="ENSFHET00000027276.1">
    <property type="protein sequence ID" value="ENSFHEP00000033211.1"/>
    <property type="gene ID" value="ENSFHEG00000020198.1"/>
</dbReference>
<reference evidence="4" key="2">
    <citation type="submission" date="2025-09" db="UniProtKB">
        <authorList>
            <consortium name="Ensembl"/>
        </authorList>
    </citation>
    <scope>IDENTIFICATION</scope>
</reference>
<evidence type="ECO:0000259" key="3">
    <source>
        <dbReference type="PROSITE" id="PS50041"/>
    </source>
</evidence>
<reference evidence="4" key="1">
    <citation type="submission" date="2025-08" db="UniProtKB">
        <authorList>
            <consortium name="Ensembl"/>
        </authorList>
    </citation>
    <scope>IDENTIFICATION</scope>
</reference>
<keyword evidence="5" id="KW-1185">Reference proteome</keyword>
<feature type="signal peptide" evidence="2">
    <location>
        <begin position="1"/>
        <end position="17"/>
    </location>
</feature>
<dbReference type="PROSITE" id="PS50041">
    <property type="entry name" value="C_TYPE_LECTIN_2"/>
    <property type="match status" value="1"/>
</dbReference>
<dbReference type="InterPro" id="IPR018378">
    <property type="entry name" value="C-type_lectin_CS"/>
</dbReference>
<dbReference type="SMART" id="SM00034">
    <property type="entry name" value="CLECT"/>
    <property type="match status" value="1"/>
</dbReference>
<dbReference type="GeneTree" id="ENSGT00940000163911"/>
<dbReference type="PANTHER" id="PTHR45784">
    <property type="entry name" value="C-TYPE LECTIN DOMAIN FAMILY 20 MEMBER A-RELATED"/>
    <property type="match status" value="1"/>
</dbReference>
<organism evidence="4 5">
    <name type="scientific">Fundulus heteroclitus</name>
    <name type="common">Killifish</name>
    <name type="synonym">Mummichog</name>
    <dbReference type="NCBI Taxonomy" id="8078"/>
    <lineage>
        <taxon>Eukaryota</taxon>
        <taxon>Metazoa</taxon>
        <taxon>Chordata</taxon>
        <taxon>Craniata</taxon>
        <taxon>Vertebrata</taxon>
        <taxon>Euteleostomi</taxon>
        <taxon>Actinopterygii</taxon>
        <taxon>Neopterygii</taxon>
        <taxon>Teleostei</taxon>
        <taxon>Neoteleostei</taxon>
        <taxon>Acanthomorphata</taxon>
        <taxon>Ovalentaria</taxon>
        <taxon>Atherinomorphae</taxon>
        <taxon>Cyprinodontiformes</taxon>
        <taxon>Fundulidae</taxon>
        <taxon>Fundulus</taxon>
    </lineage>
</organism>
<keyword evidence="2" id="KW-0732">Signal</keyword>
<dbReference type="InterPro" id="IPR016187">
    <property type="entry name" value="CTDL_fold"/>
</dbReference>
<evidence type="ECO:0000313" key="4">
    <source>
        <dbReference type="Ensembl" id="ENSFHEP00000033211.1"/>
    </source>
</evidence>
<feature type="chain" id="PRO_5018528998" description="C-type lectin domain-containing protein" evidence="2">
    <location>
        <begin position="18"/>
        <end position="167"/>
    </location>
</feature>
<evidence type="ECO:0000313" key="5">
    <source>
        <dbReference type="Proteomes" id="UP000265000"/>
    </source>
</evidence>
<dbReference type="InterPro" id="IPR001304">
    <property type="entry name" value="C-type_lectin-like"/>
</dbReference>